<evidence type="ECO:0000259" key="1">
    <source>
        <dbReference type="Pfam" id="PF00364"/>
    </source>
</evidence>
<evidence type="ECO:0000313" key="2">
    <source>
        <dbReference type="EMBL" id="RJX39551.1"/>
    </source>
</evidence>
<comment type="caution">
    <text evidence="2">The sequence shown here is derived from an EMBL/GenBank/DDBJ whole genome shotgun (WGS) entry which is preliminary data.</text>
</comment>
<dbReference type="AlphaFoldDB" id="A0A3A6PSC3"/>
<dbReference type="Gene3D" id="2.40.50.100">
    <property type="match status" value="1"/>
</dbReference>
<dbReference type="Gene3D" id="2.40.30.170">
    <property type="match status" value="1"/>
</dbReference>
<dbReference type="SUPFAM" id="SSF51230">
    <property type="entry name" value="Single hybrid motif"/>
    <property type="match status" value="1"/>
</dbReference>
<dbReference type="Proteomes" id="UP000267798">
    <property type="component" value="Unassembled WGS sequence"/>
</dbReference>
<organism evidence="2 3">
    <name type="scientific">Paenibacillus pinisoli</name>
    <dbReference type="NCBI Taxonomy" id="1276110"/>
    <lineage>
        <taxon>Bacteria</taxon>
        <taxon>Bacillati</taxon>
        <taxon>Bacillota</taxon>
        <taxon>Bacilli</taxon>
        <taxon>Bacillales</taxon>
        <taxon>Paenibacillaceae</taxon>
        <taxon>Paenibacillus</taxon>
    </lineage>
</organism>
<sequence>MKQKWIVYIGIALVLIAGGSLLAAKGMDAVSQAEHRKQGVLDADSLTVIYDKKPGTIDQVNAGIGDSVQKGDLLFKVKLEQGSEEEVLSTEDGQVTRIAVKPGDQITPGNPVAVVQQTRYRTDLFVQEGQIHKLKLNQSVKVRFPYLDQPIEVDGVVASIAAAPQFASLRMTREKGQADVSMFAVRISVASHADLLPGMTAEVDLNEIAD</sequence>
<dbReference type="OrthoDB" id="1634554at2"/>
<name>A0A3A6PSC3_9BACL</name>
<proteinExistence type="predicted"/>
<dbReference type="PANTHER" id="PTHR30469">
    <property type="entry name" value="MULTIDRUG RESISTANCE PROTEIN MDTA"/>
    <property type="match status" value="1"/>
</dbReference>
<feature type="domain" description="Lipoyl-binding" evidence="1">
    <location>
        <begin position="59"/>
        <end position="114"/>
    </location>
</feature>
<gene>
    <name evidence="2" type="ORF">D3P09_09035</name>
</gene>
<dbReference type="InterPro" id="IPR000089">
    <property type="entry name" value="Biotin_lipoyl"/>
</dbReference>
<dbReference type="InterPro" id="IPR011053">
    <property type="entry name" value="Single_hybrid_motif"/>
</dbReference>
<dbReference type="Pfam" id="PF00364">
    <property type="entry name" value="Biotin_lipoyl"/>
    <property type="match status" value="1"/>
</dbReference>
<dbReference type="EMBL" id="QXQB01000002">
    <property type="protein sequence ID" value="RJX39551.1"/>
    <property type="molecule type" value="Genomic_DNA"/>
</dbReference>
<dbReference type="RefSeq" id="WP_120109133.1">
    <property type="nucleotide sequence ID" value="NZ_QXQB01000002.1"/>
</dbReference>
<evidence type="ECO:0000313" key="3">
    <source>
        <dbReference type="Proteomes" id="UP000267798"/>
    </source>
</evidence>
<dbReference type="GO" id="GO:0015562">
    <property type="term" value="F:efflux transmembrane transporter activity"/>
    <property type="evidence" value="ECO:0007669"/>
    <property type="project" value="TreeGrafter"/>
</dbReference>
<dbReference type="GO" id="GO:1990281">
    <property type="term" value="C:efflux pump complex"/>
    <property type="evidence" value="ECO:0007669"/>
    <property type="project" value="TreeGrafter"/>
</dbReference>
<protein>
    <submittedName>
        <fullName evidence="2">HlyD family efflux transporter periplasmic adaptor subunit</fullName>
    </submittedName>
</protein>
<reference evidence="2 3" key="1">
    <citation type="submission" date="2018-09" db="EMBL/GenBank/DDBJ databases">
        <title>Paenibacillus aracenensis nov. sp. isolated from a cave in southern Spain.</title>
        <authorList>
            <person name="Jurado V."/>
            <person name="Gutierrez-Patricio S."/>
            <person name="Gonzalez-Pimentel J.L."/>
            <person name="Miller A.Z."/>
            <person name="Laiz L."/>
            <person name="Saiz-Jimenez C."/>
        </authorList>
    </citation>
    <scope>NUCLEOTIDE SEQUENCE [LARGE SCALE GENOMIC DNA]</scope>
    <source>
        <strain evidence="2 3">JCM 19203</strain>
    </source>
</reference>
<accession>A0A3A6PSC3</accession>
<keyword evidence="3" id="KW-1185">Reference proteome</keyword>